<evidence type="ECO:0000313" key="1">
    <source>
        <dbReference type="EMBL" id="CAG6493077.1"/>
    </source>
</evidence>
<organism evidence="1">
    <name type="scientific">Culex pipiens</name>
    <name type="common">House mosquito</name>
    <dbReference type="NCBI Taxonomy" id="7175"/>
    <lineage>
        <taxon>Eukaryota</taxon>
        <taxon>Metazoa</taxon>
        <taxon>Ecdysozoa</taxon>
        <taxon>Arthropoda</taxon>
        <taxon>Hexapoda</taxon>
        <taxon>Insecta</taxon>
        <taxon>Pterygota</taxon>
        <taxon>Neoptera</taxon>
        <taxon>Endopterygota</taxon>
        <taxon>Diptera</taxon>
        <taxon>Nematocera</taxon>
        <taxon>Culicoidea</taxon>
        <taxon>Culicidae</taxon>
        <taxon>Culicinae</taxon>
        <taxon>Culicini</taxon>
        <taxon>Culex</taxon>
        <taxon>Culex</taxon>
    </lineage>
</organism>
<sequence length="100" mass="11370">MNFICEKTALNTFQFVFHTHHLCTTNLPAASSLCERLHRKSLQSQPVGALVTLQPTYYPEPESRSHTAGRSADVDTQLWRMSTNKRSPNKTFSVIFIETT</sequence>
<accession>A0A8D8G1L0</accession>
<dbReference type="EMBL" id="HBUE01122714">
    <property type="protein sequence ID" value="CAG6493077.1"/>
    <property type="molecule type" value="Transcribed_RNA"/>
</dbReference>
<dbReference type="AlphaFoldDB" id="A0A8D8G1L0"/>
<reference evidence="1" key="1">
    <citation type="submission" date="2021-05" db="EMBL/GenBank/DDBJ databases">
        <authorList>
            <person name="Alioto T."/>
            <person name="Alioto T."/>
            <person name="Gomez Garrido J."/>
        </authorList>
    </citation>
    <scope>NUCLEOTIDE SEQUENCE</scope>
</reference>
<proteinExistence type="predicted"/>
<protein>
    <submittedName>
        <fullName evidence="1">(northern house mosquito) hypothetical protein</fullName>
    </submittedName>
</protein>
<name>A0A8D8G1L0_CULPI</name>